<dbReference type="FunFam" id="2.60.40.1120:FF:000003">
    <property type="entry name" value="Outer membrane protein Omp121"/>
    <property type="match status" value="1"/>
</dbReference>
<keyword evidence="3 8" id="KW-1134">Transmembrane beta strand</keyword>
<comment type="similarity">
    <text evidence="8 9">Belongs to the TonB-dependent receptor family.</text>
</comment>
<dbReference type="AlphaFoldDB" id="A0A2V3PWA1"/>
<dbReference type="Gene3D" id="2.170.130.10">
    <property type="entry name" value="TonB-dependent receptor, plug domain"/>
    <property type="match status" value="1"/>
</dbReference>
<evidence type="ECO:0000313" key="14">
    <source>
        <dbReference type="Proteomes" id="UP000247973"/>
    </source>
</evidence>
<evidence type="ECO:0000256" key="1">
    <source>
        <dbReference type="ARBA" id="ARBA00004571"/>
    </source>
</evidence>
<keyword evidence="6 8" id="KW-0472">Membrane</keyword>
<dbReference type="Proteomes" id="UP000247973">
    <property type="component" value="Unassembled WGS sequence"/>
</dbReference>
<feature type="domain" description="TonB-dependent receptor-like beta-barrel" evidence="11">
    <location>
        <begin position="392"/>
        <end position="968"/>
    </location>
</feature>
<dbReference type="PROSITE" id="PS52016">
    <property type="entry name" value="TONB_DEPENDENT_REC_3"/>
    <property type="match status" value="1"/>
</dbReference>
<evidence type="ECO:0000259" key="12">
    <source>
        <dbReference type="Pfam" id="PF07715"/>
    </source>
</evidence>
<keyword evidence="7 8" id="KW-0998">Cell outer membrane</keyword>
<dbReference type="InterPro" id="IPR037066">
    <property type="entry name" value="Plug_dom_sf"/>
</dbReference>
<feature type="chain" id="PRO_5015853454" evidence="10">
    <location>
        <begin position="35"/>
        <end position="1019"/>
    </location>
</feature>
<evidence type="ECO:0000256" key="5">
    <source>
        <dbReference type="ARBA" id="ARBA00023077"/>
    </source>
</evidence>
<evidence type="ECO:0000256" key="9">
    <source>
        <dbReference type="RuleBase" id="RU003357"/>
    </source>
</evidence>
<proteinExistence type="inferred from homology"/>
<evidence type="ECO:0000256" key="6">
    <source>
        <dbReference type="ARBA" id="ARBA00023136"/>
    </source>
</evidence>
<evidence type="ECO:0000256" key="7">
    <source>
        <dbReference type="ARBA" id="ARBA00023237"/>
    </source>
</evidence>
<evidence type="ECO:0000256" key="2">
    <source>
        <dbReference type="ARBA" id="ARBA00022448"/>
    </source>
</evidence>
<comment type="subcellular location">
    <subcellularLocation>
        <location evidence="1 8">Cell outer membrane</location>
        <topology evidence="1 8">Multi-pass membrane protein</topology>
    </subcellularLocation>
</comment>
<dbReference type="InterPro" id="IPR008969">
    <property type="entry name" value="CarboxyPept-like_regulatory"/>
</dbReference>
<protein>
    <submittedName>
        <fullName evidence="13">TonB-linked SusC/RagA family outer membrane protein</fullName>
    </submittedName>
</protein>
<dbReference type="InterPro" id="IPR000531">
    <property type="entry name" value="Beta-barrel_TonB"/>
</dbReference>
<dbReference type="Pfam" id="PF13715">
    <property type="entry name" value="CarbopepD_reg_2"/>
    <property type="match status" value="1"/>
</dbReference>
<evidence type="ECO:0000256" key="4">
    <source>
        <dbReference type="ARBA" id="ARBA00022692"/>
    </source>
</evidence>
<sequence length="1019" mass="114502">MKHSSQNKYLRKVFSLKILFLLLSGFVSVASAQAQITITGTVIDAQNEPMIGISVILKNTSKGTVTDLDGKYTISVPDNKSVLVYSFISYKTQEIVVGTQRIINVKLEDAAAALDEVVVVGYGTQKKSDLTGGISTISSDKINKIPAVSLGQRLQGQIAGLNVTSINNRPGEDATFTVRGEKSLSGGNNPLIILDGIPFNGNITEVDQNSVDNISVLRDASSAAIYGSRAANGVILITTKKGKVGKPTVRYNAYVGFQQAEWLPDLRNGTEYIQMLKDFRRDTNDPKWDDPKAWLQLSLVDNFENGRETDWKGELFRTALQQEHQLSLSGATDATNYFVSLSYSDQDGIVKYTGYKKYAVTSNISQKIGNWLNIGANIQLLERDRGGKSPNFGYGFRMSPYGDVRDENGRYIRYPMNPETMYYSPFADQDAIVDDVSRAAYTNAFLDVKLPVKGLTYRANFGYSYRHRDRGSYYGSTTMTGEPIGGRATVRDDSDGDWTWENVVRYDNNWGKHHLDLTGLYSAQKTYTTYHETVAEGFLSDANGYHNIETAQGKKTIASTRTETALLSWMGRANYSYDRRYLLTVTARRDGYSAFGDNNKWALFPSVAGAWVLSEESFFQDLNWKQVEFLKFRLSYGSNGNQAVSAYQTKTKLAQRDYIYGNDALFAGGLVANFTKGNPNLKWETSSSLNAGIDFNLFNNVLSGSFDYYDTRTKDLLMNRTVPVMNGYTTMMDNVGKTKNTGFDFTLNTLNIKNQNFQWSSTFVLSGNWSKILELKDYDPKTGKPLDDVTNKWFIGQPIRVHYDYKVIGIWQEDEREEAAKYKAIPGDAKLYDKDNSGTITADDRVIIGSKLPVWTAGLTNTFSYKNLSLSVFLNGVFDVTKENETVKFERQLFAKNVNYINGINYWTPENRSNEYTRLGYNETKHTFYTKASFVRIQDVNLSYQFPKVIAKKIGLEALTTYVNARNLYTFSGAKKFTTNIEQDKYSLDSPDIVVRVGDTPRSSYPNQRVFIIGVNVTF</sequence>
<dbReference type="OrthoDB" id="1109192at2"/>
<keyword evidence="14" id="KW-1185">Reference proteome</keyword>
<dbReference type="Gene3D" id="2.40.170.20">
    <property type="entry name" value="TonB-dependent receptor, beta-barrel domain"/>
    <property type="match status" value="1"/>
</dbReference>
<keyword evidence="2 8" id="KW-0813">Transport</keyword>
<evidence type="ECO:0000313" key="13">
    <source>
        <dbReference type="EMBL" id="PXV69121.1"/>
    </source>
</evidence>
<gene>
    <name evidence="13" type="ORF">CLV62_101390</name>
</gene>
<keyword evidence="4 8" id="KW-0812">Transmembrane</keyword>
<dbReference type="SUPFAM" id="SSF49464">
    <property type="entry name" value="Carboxypeptidase regulatory domain-like"/>
    <property type="match status" value="1"/>
</dbReference>
<dbReference type="Pfam" id="PF07715">
    <property type="entry name" value="Plug"/>
    <property type="match status" value="1"/>
</dbReference>
<dbReference type="InterPro" id="IPR023996">
    <property type="entry name" value="TonB-dep_OMP_SusC/RagA"/>
</dbReference>
<accession>A0A2V3PWA1</accession>
<keyword evidence="5 9" id="KW-0798">TonB box</keyword>
<evidence type="ECO:0000256" key="3">
    <source>
        <dbReference type="ARBA" id="ARBA00022452"/>
    </source>
</evidence>
<organism evidence="13 14">
    <name type="scientific">Dysgonomonas alginatilytica</name>
    <dbReference type="NCBI Taxonomy" id="1605892"/>
    <lineage>
        <taxon>Bacteria</taxon>
        <taxon>Pseudomonadati</taxon>
        <taxon>Bacteroidota</taxon>
        <taxon>Bacteroidia</taxon>
        <taxon>Bacteroidales</taxon>
        <taxon>Dysgonomonadaceae</taxon>
        <taxon>Dysgonomonas</taxon>
    </lineage>
</organism>
<evidence type="ECO:0000256" key="8">
    <source>
        <dbReference type="PROSITE-ProRule" id="PRU01360"/>
    </source>
</evidence>
<evidence type="ECO:0000256" key="10">
    <source>
        <dbReference type="SAM" id="SignalP"/>
    </source>
</evidence>
<dbReference type="InterPro" id="IPR012910">
    <property type="entry name" value="Plug_dom"/>
</dbReference>
<dbReference type="InterPro" id="IPR039426">
    <property type="entry name" value="TonB-dep_rcpt-like"/>
</dbReference>
<dbReference type="NCBIfam" id="TIGR04057">
    <property type="entry name" value="SusC_RagA_signa"/>
    <property type="match status" value="1"/>
</dbReference>
<dbReference type="InterPro" id="IPR023997">
    <property type="entry name" value="TonB-dep_OMP_SusC/RagA_CS"/>
</dbReference>
<dbReference type="NCBIfam" id="TIGR04056">
    <property type="entry name" value="OMP_RagA_SusC"/>
    <property type="match status" value="1"/>
</dbReference>
<dbReference type="Pfam" id="PF00593">
    <property type="entry name" value="TonB_dep_Rec_b-barrel"/>
    <property type="match status" value="1"/>
</dbReference>
<dbReference type="Gene3D" id="2.60.40.1120">
    <property type="entry name" value="Carboxypeptidase-like, regulatory domain"/>
    <property type="match status" value="1"/>
</dbReference>
<dbReference type="SUPFAM" id="SSF56935">
    <property type="entry name" value="Porins"/>
    <property type="match status" value="1"/>
</dbReference>
<reference evidence="13 14" key="1">
    <citation type="submission" date="2018-03" db="EMBL/GenBank/DDBJ databases">
        <title>Genomic Encyclopedia of Archaeal and Bacterial Type Strains, Phase II (KMG-II): from individual species to whole genera.</title>
        <authorList>
            <person name="Goeker M."/>
        </authorList>
    </citation>
    <scope>NUCLEOTIDE SEQUENCE [LARGE SCALE GENOMIC DNA]</scope>
    <source>
        <strain evidence="13 14">DSM 100214</strain>
    </source>
</reference>
<feature type="domain" description="TonB-dependent receptor plug" evidence="12">
    <location>
        <begin position="127"/>
        <end position="234"/>
    </location>
</feature>
<evidence type="ECO:0000259" key="11">
    <source>
        <dbReference type="Pfam" id="PF00593"/>
    </source>
</evidence>
<keyword evidence="10" id="KW-0732">Signal</keyword>
<dbReference type="GO" id="GO:0009279">
    <property type="term" value="C:cell outer membrane"/>
    <property type="evidence" value="ECO:0007669"/>
    <property type="project" value="UniProtKB-SubCell"/>
</dbReference>
<feature type="signal peptide" evidence="10">
    <location>
        <begin position="1"/>
        <end position="34"/>
    </location>
</feature>
<name>A0A2V3PWA1_9BACT</name>
<comment type="caution">
    <text evidence="13">The sequence shown here is derived from an EMBL/GenBank/DDBJ whole genome shotgun (WGS) entry which is preliminary data.</text>
</comment>
<dbReference type="InterPro" id="IPR036942">
    <property type="entry name" value="Beta-barrel_TonB_sf"/>
</dbReference>
<dbReference type="EMBL" id="QICL01000001">
    <property type="protein sequence ID" value="PXV69121.1"/>
    <property type="molecule type" value="Genomic_DNA"/>
</dbReference>
<dbReference type="RefSeq" id="WP_110309082.1">
    <property type="nucleotide sequence ID" value="NZ_QICL01000001.1"/>
</dbReference>